<feature type="region of interest" description="Disordered" evidence="1">
    <location>
        <begin position="1"/>
        <end position="20"/>
    </location>
</feature>
<keyword evidence="3" id="KW-1185">Reference proteome</keyword>
<name>A0AAW0CNE5_9AGAR</name>
<sequence>MYRRPASKASNLAAGRLTRPRRVQQRIPPPPVKFSVAAVAADAPRSGAIALTRRIAVPQATLLVLAAGRRKPPPNHPKAASLKTFLVVSTTAPRSGALAAGSTVSLIASTPSILKLDISPSAEQRFHPEYPQIKIRFLSVRRATLPAGNQIFFFPLRGAYHFNLNTLNGVKLVKSASCGIFSPLRGRIDLNCAYKWILSSGRQPSSPSASFNLSSHFQVSRYSSYAVNSYLLADCDDFKTSTIHSGLEISPQRLASVECPQTERETAFVRVQKSKNSP</sequence>
<dbReference type="AlphaFoldDB" id="A0AAW0CNE5"/>
<organism evidence="2 3">
    <name type="scientific">Favolaschia claudopus</name>
    <dbReference type="NCBI Taxonomy" id="2862362"/>
    <lineage>
        <taxon>Eukaryota</taxon>
        <taxon>Fungi</taxon>
        <taxon>Dikarya</taxon>
        <taxon>Basidiomycota</taxon>
        <taxon>Agaricomycotina</taxon>
        <taxon>Agaricomycetes</taxon>
        <taxon>Agaricomycetidae</taxon>
        <taxon>Agaricales</taxon>
        <taxon>Marasmiineae</taxon>
        <taxon>Mycenaceae</taxon>
        <taxon>Favolaschia</taxon>
    </lineage>
</organism>
<dbReference type="EMBL" id="JAWWNJ010000016">
    <property type="protein sequence ID" value="KAK7039857.1"/>
    <property type="molecule type" value="Genomic_DNA"/>
</dbReference>
<comment type="caution">
    <text evidence="2">The sequence shown here is derived from an EMBL/GenBank/DDBJ whole genome shotgun (WGS) entry which is preliminary data.</text>
</comment>
<evidence type="ECO:0000256" key="1">
    <source>
        <dbReference type="SAM" id="MobiDB-lite"/>
    </source>
</evidence>
<dbReference type="Proteomes" id="UP001362999">
    <property type="component" value="Unassembled WGS sequence"/>
</dbReference>
<protein>
    <submittedName>
        <fullName evidence="2">Uncharacterized protein</fullName>
    </submittedName>
</protein>
<evidence type="ECO:0000313" key="3">
    <source>
        <dbReference type="Proteomes" id="UP001362999"/>
    </source>
</evidence>
<evidence type="ECO:0000313" key="2">
    <source>
        <dbReference type="EMBL" id="KAK7039857.1"/>
    </source>
</evidence>
<proteinExistence type="predicted"/>
<accession>A0AAW0CNE5</accession>
<gene>
    <name evidence="2" type="ORF">R3P38DRAFT_2769988</name>
</gene>
<reference evidence="2 3" key="1">
    <citation type="journal article" date="2024" name="J Genomics">
        <title>Draft genome sequencing and assembly of Favolaschia claudopus CIRM-BRFM 2984 isolated from oak limbs.</title>
        <authorList>
            <person name="Navarro D."/>
            <person name="Drula E."/>
            <person name="Chaduli D."/>
            <person name="Cazenave R."/>
            <person name="Ahrendt S."/>
            <person name="Wang J."/>
            <person name="Lipzen A."/>
            <person name="Daum C."/>
            <person name="Barry K."/>
            <person name="Grigoriev I.V."/>
            <person name="Favel A."/>
            <person name="Rosso M.N."/>
            <person name="Martin F."/>
        </authorList>
    </citation>
    <scope>NUCLEOTIDE SEQUENCE [LARGE SCALE GENOMIC DNA]</scope>
    <source>
        <strain evidence="2 3">CIRM-BRFM 2984</strain>
    </source>
</reference>